<evidence type="ECO:0000313" key="2">
    <source>
        <dbReference type="EMBL" id="EGV61633.1"/>
    </source>
</evidence>
<dbReference type="GeneID" id="18247716"/>
<dbReference type="EMBL" id="GL996527">
    <property type="protein sequence ID" value="EGV61633.1"/>
    <property type="molecule type" value="Genomic_DNA"/>
</dbReference>
<evidence type="ECO:0000313" key="3">
    <source>
        <dbReference type="Proteomes" id="UP000000707"/>
    </source>
</evidence>
<reference evidence="2 3" key="1">
    <citation type="journal article" date="2011" name="Proc. Natl. Acad. Sci. U.S.A.">
        <title>Comparative genomics of xylose-fermenting fungi for enhanced biofuel production.</title>
        <authorList>
            <person name="Wohlbach D.J."/>
            <person name="Kuo A."/>
            <person name="Sato T.K."/>
            <person name="Potts K.M."/>
            <person name="Salamov A.A."/>
            <person name="LaButti K.M."/>
            <person name="Sun H."/>
            <person name="Clum A."/>
            <person name="Pangilinan J.L."/>
            <person name="Lindquist E.A."/>
            <person name="Lucas S."/>
            <person name="Lapidus A."/>
            <person name="Jin M."/>
            <person name="Gunawan C."/>
            <person name="Balan V."/>
            <person name="Dale B.E."/>
            <person name="Jeffries T.W."/>
            <person name="Zinkel R."/>
            <person name="Barry K.W."/>
            <person name="Grigoriev I.V."/>
            <person name="Gasch A.P."/>
        </authorList>
    </citation>
    <scope>NUCLEOTIDE SEQUENCE [LARGE SCALE GENOMIC DNA]</scope>
    <source>
        <strain evidence="3">ATCC 10573 / BCRC 21748 / CBS 615 / JCM 9827 / NBRC 10315 / NRRL Y-1498 / VKM Y-70</strain>
    </source>
</reference>
<feature type="region of interest" description="Disordered" evidence="1">
    <location>
        <begin position="1"/>
        <end position="59"/>
    </location>
</feature>
<protein>
    <submittedName>
        <fullName evidence="2">Uncharacterized protein</fullName>
    </submittedName>
</protein>
<dbReference type="KEGG" id="cten:18247716"/>
<gene>
    <name evidence="2" type="ORF">CANTEDRAFT_115096</name>
</gene>
<dbReference type="RefSeq" id="XP_006687803.1">
    <property type="nucleotide sequence ID" value="XM_006687740.1"/>
</dbReference>
<dbReference type="OrthoDB" id="4092564at2759"/>
<feature type="compositionally biased region" description="Basic and acidic residues" evidence="1">
    <location>
        <begin position="1"/>
        <end position="25"/>
    </location>
</feature>
<proteinExistence type="predicted"/>
<organism evidence="3">
    <name type="scientific">Candida tenuis (strain ATCC 10573 / BCRC 21748 / CBS 615 / JCM 9827 / NBRC 10315 / NRRL Y-1498 / VKM Y-70)</name>
    <name type="common">Yeast</name>
    <name type="synonym">Yamadazyma tenuis</name>
    <dbReference type="NCBI Taxonomy" id="590646"/>
    <lineage>
        <taxon>Eukaryota</taxon>
        <taxon>Fungi</taxon>
        <taxon>Dikarya</taxon>
        <taxon>Ascomycota</taxon>
        <taxon>Saccharomycotina</taxon>
        <taxon>Pichiomycetes</taxon>
        <taxon>Debaryomycetaceae</taxon>
        <taxon>Yamadazyma</taxon>
    </lineage>
</organism>
<dbReference type="AlphaFoldDB" id="G3B7K1"/>
<keyword evidence="3" id="KW-1185">Reference proteome</keyword>
<dbReference type="HOGENOM" id="CLU_2960545_0_0_1"/>
<sequence>MDFLNKGKEFLSSEQGKEYTEDAKEAYSTFQKTEGTNQEKAKAAYENYKKDEEEDKKKD</sequence>
<feature type="compositionally biased region" description="Basic and acidic residues" evidence="1">
    <location>
        <begin position="37"/>
        <end position="59"/>
    </location>
</feature>
<dbReference type="Proteomes" id="UP000000707">
    <property type="component" value="Unassembled WGS sequence"/>
</dbReference>
<name>G3B7K1_CANTC</name>
<accession>G3B7K1</accession>
<evidence type="ECO:0000256" key="1">
    <source>
        <dbReference type="SAM" id="MobiDB-lite"/>
    </source>
</evidence>